<sequence>MPPTSHGRVAALHGFWHTPKQVSPAPLLRFTLFGHASSDQVFHVALTDLTHVNTGFSQVFHVAVTVLTHVRTGFSPVFYLALTVLTHVNTGFSPGFCVCVVVLAHFSTGVSPVFNVSLTVFTHVNTGVSPVFCAVWHMSTRFYPVFLVAPRVLAQRCSSADSRDTDTRPSVFVPCPLHVDMGDVVQGTNAGFQNSPYFQFSKVLTYTN</sequence>
<accession>A0AAV4HH43</accession>
<protein>
    <recommendedName>
        <fullName evidence="3">G-protein coupled receptors family 1 profile domain-containing protein</fullName>
    </recommendedName>
</protein>
<proteinExistence type="predicted"/>
<name>A0AAV4HH43_9GAST</name>
<evidence type="ECO:0008006" key="3">
    <source>
        <dbReference type="Google" id="ProtNLM"/>
    </source>
</evidence>
<evidence type="ECO:0000313" key="2">
    <source>
        <dbReference type="Proteomes" id="UP000762676"/>
    </source>
</evidence>
<dbReference type="EMBL" id="BMAT01012693">
    <property type="protein sequence ID" value="GFR97273.1"/>
    <property type="molecule type" value="Genomic_DNA"/>
</dbReference>
<evidence type="ECO:0000313" key="1">
    <source>
        <dbReference type="EMBL" id="GFR97273.1"/>
    </source>
</evidence>
<gene>
    <name evidence="1" type="ORF">ElyMa_006319900</name>
</gene>
<reference evidence="1 2" key="1">
    <citation type="journal article" date="2021" name="Elife">
        <title>Chloroplast acquisition without the gene transfer in kleptoplastic sea slugs, Plakobranchus ocellatus.</title>
        <authorList>
            <person name="Maeda T."/>
            <person name="Takahashi S."/>
            <person name="Yoshida T."/>
            <person name="Shimamura S."/>
            <person name="Takaki Y."/>
            <person name="Nagai Y."/>
            <person name="Toyoda A."/>
            <person name="Suzuki Y."/>
            <person name="Arimoto A."/>
            <person name="Ishii H."/>
            <person name="Satoh N."/>
            <person name="Nishiyama T."/>
            <person name="Hasebe M."/>
            <person name="Maruyama T."/>
            <person name="Minagawa J."/>
            <person name="Obokata J."/>
            <person name="Shigenobu S."/>
        </authorList>
    </citation>
    <scope>NUCLEOTIDE SEQUENCE [LARGE SCALE GENOMIC DNA]</scope>
</reference>
<comment type="caution">
    <text evidence="1">The sequence shown here is derived from an EMBL/GenBank/DDBJ whole genome shotgun (WGS) entry which is preliminary data.</text>
</comment>
<keyword evidence="2" id="KW-1185">Reference proteome</keyword>
<dbReference type="Proteomes" id="UP000762676">
    <property type="component" value="Unassembled WGS sequence"/>
</dbReference>
<organism evidence="1 2">
    <name type="scientific">Elysia marginata</name>
    <dbReference type="NCBI Taxonomy" id="1093978"/>
    <lineage>
        <taxon>Eukaryota</taxon>
        <taxon>Metazoa</taxon>
        <taxon>Spiralia</taxon>
        <taxon>Lophotrochozoa</taxon>
        <taxon>Mollusca</taxon>
        <taxon>Gastropoda</taxon>
        <taxon>Heterobranchia</taxon>
        <taxon>Euthyneura</taxon>
        <taxon>Panpulmonata</taxon>
        <taxon>Sacoglossa</taxon>
        <taxon>Placobranchoidea</taxon>
        <taxon>Plakobranchidae</taxon>
        <taxon>Elysia</taxon>
    </lineage>
</organism>
<dbReference type="AlphaFoldDB" id="A0AAV4HH43"/>